<dbReference type="Gene3D" id="3.40.630.30">
    <property type="match status" value="1"/>
</dbReference>
<dbReference type="Proteomes" id="UP000005332">
    <property type="component" value="Unassembled WGS sequence"/>
</dbReference>
<dbReference type="PATRIC" id="fig|997355.3.peg.1758"/>
<sequence length="196" mass="21727">MGTDDIVTGMELTGTRRLRTDRLVLRRLTVDDAQQMYDNWASDPEVTQFLRWPAHSSVDVSRAIVGAWVDSYDDPGTFNWGIELIEDGTLIGQTSVVEQDLSVGLVNVGYVVGRRWWGRGYCTEALVAVTGYLFAVAQVNKVEASHDPANVASGRVMEKAGMVTEGLRRASCLSGSTIRDQIYHGILRSEWEGRQC</sequence>
<keyword evidence="2" id="KW-0808">Transferase</keyword>
<dbReference type="HOGENOM" id="CLU_013985_3_6_11"/>
<dbReference type="InterPro" id="IPR000182">
    <property type="entry name" value="GNAT_dom"/>
</dbReference>
<protein>
    <submittedName>
        <fullName evidence="2">GNAT family acetyltransferase</fullName>
    </submittedName>
</protein>
<organism evidence="2 3">
    <name type="scientific">Cutibacterium avidum ATCC 25577</name>
    <dbReference type="NCBI Taxonomy" id="997355"/>
    <lineage>
        <taxon>Bacteria</taxon>
        <taxon>Bacillati</taxon>
        <taxon>Actinomycetota</taxon>
        <taxon>Actinomycetes</taxon>
        <taxon>Propionibacteriales</taxon>
        <taxon>Propionibacteriaceae</taxon>
        <taxon>Cutibacterium</taxon>
    </lineage>
</organism>
<feature type="domain" description="N-acetyltransferase" evidence="1">
    <location>
        <begin position="23"/>
        <end position="185"/>
    </location>
</feature>
<dbReference type="InterPro" id="IPR016181">
    <property type="entry name" value="Acyl_CoA_acyltransferase"/>
</dbReference>
<dbReference type="Pfam" id="PF13302">
    <property type="entry name" value="Acetyltransf_3"/>
    <property type="match status" value="1"/>
</dbReference>
<dbReference type="EMBL" id="AGBA01000015">
    <property type="protein sequence ID" value="EGY76834.1"/>
    <property type="molecule type" value="Genomic_DNA"/>
</dbReference>
<dbReference type="PANTHER" id="PTHR43792">
    <property type="entry name" value="GNAT FAMILY, PUTATIVE (AFU_ORTHOLOGUE AFUA_3G00765)-RELATED-RELATED"/>
    <property type="match status" value="1"/>
</dbReference>
<name>G4CZB5_9ACTN</name>
<reference evidence="2 3" key="1">
    <citation type="submission" date="2011-06" db="EMBL/GenBank/DDBJ databases">
        <authorList>
            <person name="Muzny D."/>
            <person name="Qin X."/>
            <person name="Deng J."/>
            <person name="Jiang H."/>
            <person name="Liu Y."/>
            <person name="Qu J."/>
            <person name="Song X.-Z."/>
            <person name="Zhang L."/>
            <person name="Thornton R."/>
            <person name="Coyle M."/>
            <person name="Francisco L."/>
            <person name="Jackson L."/>
            <person name="Javaid M."/>
            <person name="Korchina V."/>
            <person name="Kovar C."/>
            <person name="Mata R."/>
            <person name="Mathew T."/>
            <person name="Ngo R."/>
            <person name="Nguyen L."/>
            <person name="Nguyen N."/>
            <person name="Okwuonu G."/>
            <person name="Ongeri F."/>
            <person name="Pham C."/>
            <person name="Simmons D."/>
            <person name="Wilczek-Boney K."/>
            <person name="Hale W."/>
            <person name="Jakkamsetti A."/>
            <person name="Pham P."/>
            <person name="Ruth R."/>
            <person name="San Lucas F."/>
            <person name="Warren J."/>
            <person name="Zhang J."/>
            <person name="Zhao Z."/>
            <person name="Zhou C."/>
            <person name="Zhu D."/>
            <person name="Lee S."/>
            <person name="Bess C."/>
            <person name="Blankenburg K."/>
            <person name="Forbes L."/>
            <person name="Fu Q."/>
            <person name="Gubbala S."/>
            <person name="Hirani K."/>
            <person name="Jayaseelan J.C."/>
            <person name="Lara F."/>
            <person name="Munidasa M."/>
            <person name="Palculict T."/>
            <person name="Patil S."/>
            <person name="Pu L.-L."/>
            <person name="Saada N."/>
            <person name="Tang L."/>
            <person name="Weissenberger G."/>
            <person name="Zhu Y."/>
            <person name="Hemphill L."/>
            <person name="Shang Y."/>
            <person name="Youmans B."/>
            <person name="Ayvaz T."/>
            <person name="Ross M."/>
            <person name="Santibanez J."/>
            <person name="Aqrawi P."/>
            <person name="Gross S."/>
            <person name="Joshi V."/>
            <person name="Fowler G."/>
            <person name="Nazareth L."/>
            <person name="Reid J."/>
            <person name="Worley K."/>
            <person name="Petrosino J."/>
            <person name="Highlander S."/>
            <person name="Gibbs R."/>
        </authorList>
    </citation>
    <scope>NUCLEOTIDE SEQUENCE [LARGE SCALE GENOMIC DNA]</scope>
    <source>
        <strain evidence="2 3">ATCC 25577</strain>
    </source>
</reference>
<dbReference type="PROSITE" id="PS51186">
    <property type="entry name" value="GNAT"/>
    <property type="match status" value="1"/>
</dbReference>
<dbReference type="InterPro" id="IPR051531">
    <property type="entry name" value="N-acetyltransferase"/>
</dbReference>
<evidence type="ECO:0000259" key="1">
    <source>
        <dbReference type="PROSITE" id="PS51186"/>
    </source>
</evidence>
<comment type="caution">
    <text evidence="2">The sequence shown here is derived from an EMBL/GenBank/DDBJ whole genome shotgun (WGS) entry which is preliminary data.</text>
</comment>
<evidence type="ECO:0000313" key="3">
    <source>
        <dbReference type="Proteomes" id="UP000005332"/>
    </source>
</evidence>
<evidence type="ECO:0000313" key="2">
    <source>
        <dbReference type="EMBL" id="EGY76834.1"/>
    </source>
</evidence>
<dbReference type="AlphaFoldDB" id="G4CZB5"/>
<proteinExistence type="predicted"/>
<gene>
    <name evidence="2" type="ORF">HMPREF9153_1787</name>
</gene>
<keyword evidence="3" id="KW-1185">Reference proteome</keyword>
<accession>G4CZB5</accession>
<dbReference type="GO" id="GO:0016747">
    <property type="term" value="F:acyltransferase activity, transferring groups other than amino-acyl groups"/>
    <property type="evidence" value="ECO:0007669"/>
    <property type="project" value="InterPro"/>
</dbReference>
<dbReference type="SUPFAM" id="SSF55729">
    <property type="entry name" value="Acyl-CoA N-acyltransferases (Nat)"/>
    <property type="match status" value="1"/>
</dbReference>